<dbReference type="FunFam" id="3.30.160.60:FF:000246">
    <property type="entry name" value="Transcription factor Ovo-like 2"/>
    <property type="match status" value="1"/>
</dbReference>
<dbReference type="OrthoDB" id="6508643at2759"/>
<dbReference type="PANTHER" id="PTHR10032">
    <property type="entry name" value="ZINC FINGER PROTEIN WITH KRAB AND SCAN DOMAINS"/>
    <property type="match status" value="1"/>
</dbReference>
<dbReference type="PROSITE" id="PS50157">
    <property type="entry name" value="ZINC_FINGER_C2H2_2"/>
    <property type="match status" value="3"/>
</dbReference>
<feature type="domain" description="C2H2-type" evidence="9">
    <location>
        <begin position="753"/>
        <end position="776"/>
    </location>
</feature>
<organism evidence="10">
    <name type="scientific">Lepeophtheirus salmonis</name>
    <name type="common">Salmon louse</name>
    <name type="synonym">Caligus salmonis</name>
    <dbReference type="NCBI Taxonomy" id="72036"/>
    <lineage>
        <taxon>Eukaryota</taxon>
        <taxon>Metazoa</taxon>
        <taxon>Ecdysozoa</taxon>
        <taxon>Arthropoda</taxon>
        <taxon>Crustacea</taxon>
        <taxon>Multicrustacea</taxon>
        <taxon>Hexanauplia</taxon>
        <taxon>Copepoda</taxon>
        <taxon>Siphonostomatoida</taxon>
        <taxon>Caligidae</taxon>
        <taxon>Lepeophtheirus</taxon>
    </lineage>
</organism>
<protein>
    <recommendedName>
        <fullName evidence="9">C2H2-type domain-containing protein</fullName>
    </recommendedName>
</protein>
<evidence type="ECO:0000256" key="5">
    <source>
        <dbReference type="ARBA" id="ARBA00022833"/>
    </source>
</evidence>
<dbReference type="GO" id="GO:0000981">
    <property type="term" value="F:DNA-binding transcription factor activity, RNA polymerase II-specific"/>
    <property type="evidence" value="ECO:0007669"/>
    <property type="project" value="TreeGrafter"/>
</dbReference>
<dbReference type="InterPro" id="IPR027756">
    <property type="entry name" value="Ovo-like"/>
</dbReference>
<keyword evidence="4 7" id="KW-0863">Zinc-finger</keyword>
<feature type="compositionally biased region" description="Low complexity" evidence="8">
    <location>
        <begin position="562"/>
        <end position="578"/>
    </location>
</feature>
<dbReference type="PANTHER" id="PTHR10032:SF271">
    <property type="entry name" value="RH12261P-RELATED"/>
    <property type="match status" value="1"/>
</dbReference>
<dbReference type="InterPro" id="IPR036236">
    <property type="entry name" value="Znf_C2H2_sf"/>
</dbReference>
<evidence type="ECO:0000259" key="9">
    <source>
        <dbReference type="PROSITE" id="PS50157"/>
    </source>
</evidence>
<evidence type="ECO:0000256" key="8">
    <source>
        <dbReference type="SAM" id="MobiDB-lite"/>
    </source>
</evidence>
<feature type="compositionally biased region" description="Polar residues" evidence="8">
    <location>
        <begin position="584"/>
        <end position="593"/>
    </location>
</feature>
<dbReference type="PROSITE" id="PS00028">
    <property type="entry name" value="ZINC_FINGER_C2H2_1"/>
    <property type="match status" value="3"/>
</dbReference>
<keyword evidence="3" id="KW-0677">Repeat</keyword>
<evidence type="ECO:0000313" key="10">
    <source>
        <dbReference type="EMBL" id="CDW43194.1"/>
    </source>
</evidence>
<feature type="region of interest" description="Disordered" evidence="8">
    <location>
        <begin position="340"/>
        <end position="362"/>
    </location>
</feature>
<keyword evidence="5" id="KW-0862">Zinc</keyword>
<dbReference type="InterPro" id="IPR013087">
    <property type="entry name" value="Znf_C2H2_type"/>
</dbReference>
<feature type="domain" description="C2H2-type" evidence="9">
    <location>
        <begin position="725"/>
        <end position="752"/>
    </location>
</feature>
<dbReference type="EMBL" id="HACA01025833">
    <property type="protein sequence ID" value="CDW43194.1"/>
    <property type="molecule type" value="Transcribed_RNA"/>
</dbReference>
<dbReference type="GO" id="GO:0008270">
    <property type="term" value="F:zinc ion binding"/>
    <property type="evidence" value="ECO:0007669"/>
    <property type="project" value="UniProtKB-KW"/>
</dbReference>
<accession>A0A0K2UY51</accession>
<dbReference type="GO" id="GO:0005634">
    <property type="term" value="C:nucleus"/>
    <property type="evidence" value="ECO:0007669"/>
    <property type="project" value="UniProtKB-SubCell"/>
</dbReference>
<dbReference type="FunFam" id="3.30.160.60:FF:000452">
    <property type="entry name" value="Transcription factor Ovo-like 2"/>
    <property type="match status" value="1"/>
</dbReference>
<dbReference type="SMART" id="SM00355">
    <property type="entry name" value="ZnF_C2H2"/>
    <property type="match status" value="4"/>
</dbReference>
<feature type="region of interest" description="Disordered" evidence="8">
    <location>
        <begin position="231"/>
        <end position="257"/>
    </location>
</feature>
<feature type="region of interest" description="Disordered" evidence="8">
    <location>
        <begin position="562"/>
        <end position="634"/>
    </location>
</feature>
<dbReference type="Pfam" id="PF00096">
    <property type="entry name" value="zf-C2H2"/>
    <property type="match status" value="1"/>
</dbReference>
<evidence type="ECO:0000256" key="4">
    <source>
        <dbReference type="ARBA" id="ARBA00022771"/>
    </source>
</evidence>
<sequence>MPKIFLLRDQMLEQHQELLESHQGRNKGSSSLWLNKEPPLFHYFGGERALDKEKVEEVKEVEEPEVLSGPEDEPQDFFDTPCCSRILHHEQHHHIDKDLDSYEVSTQPPQYMMDGGESLSPSEKSPFHKSSFNFKRFFDFLGYKRDKYEGNKYRQNDLYSRSWIYSRAGFFNYRKWNIIIYFRLSPKCVYSSGPPHKSSYSSIWAGGYVLANGNGSSSTGNYFQSNNNVNNGGGTNGTSNNGYYNKQNGGISNNNNNNNNNGILDFDNFDYPDSPTQKWLADNADLSPLTVLDNINLKTEFPYASNQIDIDKPPDIHQQNMPMDGAPIAENLLQFAVSVPSVPQQPQQTNSSSSSSPSTASFLDIGGDSFTQSLYDDLGDISLNEFGNNPNHQLQIQSLNMVPHNNNHPENILSTATNSKPITLEKIESNESPFHNFIHLTDLARIKSTAAAAAAAVAAAAAQSPDLINPIHPHSQGPPVPQPSQSQQHLDLANLLSSGPPSVNTNDSVLKGLMEPIPSSALKGLIKVEPISGSASPPNMSNTQGIFDQSFIKMENVDSIHQSCSSSTTSSGNDSAFSPLSMVHSPSSPTPSNAGKVKSPSRKKSSSSTSSSSSSFTIMTAASGGPTNEDDDISNIPSLQMRIQIISQRLGIPPNSPIELINGGHGIKNPMSSGEVPEKIPVDKLPPARPESDPSKFQCRICSKIFTLQRLLNRHMKCHSDTKRYLCTFCGKGFNDTFDLKRHTRTHTGVRPYKCNLCEKSFTQRCSLESHCLKVHGVAHQYDYKQRRSKMYVCEDCGHTTPEPEVHYIHLKENHPYSPALLKFYDKRHFKFSNSNFASMLLQVNS</sequence>
<evidence type="ECO:0000256" key="6">
    <source>
        <dbReference type="ARBA" id="ARBA00023242"/>
    </source>
</evidence>
<dbReference type="Gene3D" id="3.30.160.60">
    <property type="entry name" value="Classic Zinc Finger"/>
    <property type="match status" value="2"/>
</dbReference>
<dbReference type="GO" id="GO:0000978">
    <property type="term" value="F:RNA polymerase II cis-regulatory region sequence-specific DNA binding"/>
    <property type="evidence" value="ECO:0007669"/>
    <property type="project" value="TreeGrafter"/>
</dbReference>
<comment type="subcellular location">
    <subcellularLocation>
        <location evidence="1">Nucleus</location>
    </subcellularLocation>
</comment>
<dbReference type="GO" id="GO:0003006">
    <property type="term" value="P:developmental process involved in reproduction"/>
    <property type="evidence" value="ECO:0007669"/>
    <property type="project" value="UniProtKB-ARBA"/>
</dbReference>
<dbReference type="SUPFAM" id="SSF57667">
    <property type="entry name" value="beta-beta-alpha zinc fingers"/>
    <property type="match status" value="2"/>
</dbReference>
<keyword evidence="2" id="KW-0479">Metal-binding</keyword>
<evidence type="ECO:0000256" key="1">
    <source>
        <dbReference type="ARBA" id="ARBA00004123"/>
    </source>
</evidence>
<reference evidence="10" key="1">
    <citation type="submission" date="2014-05" db="EMBL/GenBank/DDBJ databases">
        <authorList>
            <person name="Chronopoulou M."/>
        </authorList>
    </citation>
    <scope>NUCLEOTIDE SEQUENCE</scope>
    <source>
        <tissue evidence="10">Whole organism</tissue>
    </source>
</reference>
<proteinExistence type="predicted"/>
<dbReference type="GO" id="GO:0048731">
    <property type="term" value="P:system development"/>
    <property type="evidence" value="ECO:0007669"/>
    <property type="project" value="UniProtKB-ARBA"/>
</dbReference>
<evidence type="ECO:0000256" key="3">
    <source>
        <dbReference type="ARBA" id="ARBA00022737"/>
    </source>
</evidence>
<feature type="compositionally biased region" description="Low complexity" evidence="8">
    <location>
        <begin position="606"/>
        <end position="615"/>
    </location>
</feature>
<evidence type="ECO:0000256" key="2">
    <source>
        <dbReference type="ARBA" id="ARBA00022723"/>
    </source>
</evidence>
<keyword evidence="6" id="KW-0539">Nucleus</keyword>
<feature type="domain" description="C2H2-type" evidence="9">
    <location>
        <begin position="697"/>
        <end position="724"/>
    </location>
</feature>
<dbReference type="AlphaFoldDB" id="A0A0K2UY51"/>
<name>A0A0K2UY51_LEPSM</name>
<evidence type="ECO:0000256" key="7">
    <source>
        <dbReference type="PROSITE-ProRule" id="PRU00042"/>
    </source>
</evidence>
<feature type="region of interest" description="Disordered" evidence="8">
    <location>
        <begin position="467"/>
        <end position="489"/>
    </location>
</feature>
<dbReference type="GO" id="GO:0009913">
    <property type="term" value="P:epidermal cell differentiation"/>
    <property type="evidence" value="ECO:0007669"/>
    <property type="project" value="TreeGrafter"/>
</dbReference>
<dbReference type="GO" id="GO:0009887">
    <property type="term" value="P:animal organ morphogenesis"/>
    <property type="evidence" value="ECO:0007669"/>
    <property type="project" value="UniProtKB-ARBA"/>
</dbReference>
<feature type="compositionally biased region" description="Low complexity" evidence="8">
    <location>
        <begin position="340"/>
        <end position="361"/>
    </location>
</feature>